<dbReference type="EMBL" id="JAWWNJ010000016">
    <property type="protein sequence ID" value="KAK7039666.1"/>
    <property type="molecule type" value="Genomic_DNA"/>
</dbReference>
<accession>A0AAW0CMJ5</accession>
<comment type="caution">
    <text evidence="2">The sequence shown here is derived from an EMBL/GenBank/DDBJ whole genome shotgun (WGS) entry which is preliminary data.</text>
</comment>
<evidence type="ECO:0000256" key="1">
    <source>
        <dbReference type="SAM" id="MobiDB-lite"/>
    </source>
</evidence>
<evidence type="ECO:0000313" key="2">
    <source>
        <dbReference type="EMBL" id="KAK7039666.1"/>
    </source>
</evidence>
<dbReference type="AlphaFoldDB" id="A0AAW0CMJ5"/>
<reference evidence="2 3" key="1">
    <citation type="journal article" date="2024" name="J Genomics">
        <title>Draft genome sequencing and assembly of Favolaschia claudopus CIRM-BRFM 2984 isolated from oak limbs.</title>
        <authorList>
            <person name="Navarro D."/>
            <person name="Drula E."/>
            <person name="Chaduli D."/>
            <person name="Cazenave R."/>
            <person name="Ahrendt S."/>
            <person name="Wang J."/>
            <person name="Lipzen A."/>
            <person name="Daum C."/>
            <person name="Barry K."/>
            <person name="Grigoriev I.V."/>
            <person name="Favel A."/>
            <person name="Rosso M.N."/>
            <person name="Martin F."/>
        </authorList>
    </citation>
    <scope>NUCLEOTIDE SEQUENCE [LARGE SCALE GENOMIC DNA]</scope>
    <source>
        <strain evidence="2 3">CIRM-BRFM 2984</strain>
    </source>
</reference>
<evidence type="ECO:0000313" key="3">
    <source>
        <dbReference type="Proteomes" id="UP001362999"/>
    </source>
</evidence>
<keyword evidence="3" id="KW-1185">Reference proteome</keyword>
<dbReference type="Proteomes" id="UP001362999">
    <property type="component" value="Unassembled WGS sequence"/>
</dbReference>
<gene>
    <name evidence="2" type="ORF">R3P38DRAFT_2769798</name>
</gene>
<protein>
    <submittedName>
        <fullName evidence="2">Uncharacterized protein</fullName>
    </submittedName>
</protein>
<sequence length="221" mass="24866">MSGHMHLLGSELLDSNLSISSADEVTEQREREYYRLAFGWRYLEWDSYLTSMPVCIQDKQTRSSADSAYSHSHRRIGSDPESKLYRRCVGFDCPAVHDRRRDEFFLKDSGKKKSKEAVHGVTVTKLSHRQPKRGEHDNTPSKTTCAASGGTTQWAQRRATAPRSGPPRRAVAPRSGPRGERSPAQRSGSGVENPSRPGRRPPKFPQLFNIHGYSTEVLVKT</sequence>
<feature type="region of interest" description="Disordered" evidence="1">
    <location>
        <begin position="109"/>
        <end position="208"/>
    </location>
</feature>
<feature type="compositionally biased region" description="Polar residues" evidence="1">
    <location>
        <begin position="140"/>
        <end position="155"/>
    </location>
</feature>
<organism evidence="2 3">
    <name type="scientific">Favolaschia claudopus</name>
    <dbReference type="NCBI Taxonomy" id="2862362"/>
    <lineage>
        <taxon>Eukaryota</taxon>
        <taxon>Fungi</taxon>
        <taxon>Dikarya</taxon>
        <taxon>Basidiomycota</taxon>
        <taxon>Agaricomycotina</taxon>
        <taxon>Agaricomycetes</taxon>
        <taxon>Agaricomycetidae</taxon>
        <taxon>Agaricales</taxon>
        <taxon>Marasmiineae</taxon>
        <taxon>Mycenaceae</taxon>
        <taxon>Favolaschia</taxon>
    </lineage>
</organism>
<feature type="compositionally biased region" description="Basic and acidic residues" evidence="1">
    <location>
        <begin position="109"/>
        <end position="118"/>
    </location>
</feature>
<proteinExistence type="predicted"/>
<name>A0AAW0CMJ5_9AGAR</name>